<comment type="caution">
    <text evidence="2">The sequence shown here is derived from an EMBL/GenBank/DDBJ whole genome shotgun (WGS) entry which is preliminary data.</text>
</comment>
<keyword evidence="3" id="KW-1185">Reference proteome</keyword>
<organism evidence="2 3">
    <name type="scientific">Dipteronia sinensis</name>
    <dbReference type="NCBI Taxonomy" id="43782"/>
    <lineage>
        <taxon>Eukaryota</taxon>
        <taxon>Viridiplantae</taxon>
        <taxon>Streptophyta</taxon>
        <taxon>Embryophyta</taxon>
        <taxon>Tracheophyta</taxon>
        <taxon>Spermatophyta</taxon>
        <taxon>Magnoliopsida</taxon>
        <taxon>eudicotyledons</taxon>
        <taxon>Gunneridae</taxon>
        <taxon>Pentapetalae</taxon>
        <taxon>rosids</taxon>
        <taxon>malvids</taxon>
        <taxon>Sapindales</taxon>
        <taxon>Sapindaceae</taxon>
        <taxon>Hippocastanoideae</taxon>
        <taxon>Acereae</taxon>
        <taxon>Dipteronia</taxon>
    </lineage>
</organism>
<evidence type="ECO:0000313" key="3">
    <source>
        <dbReference type="Proteomes" id="UP001281410"/>
    </source>
</evidence>
<sequence>MMSFVICDCDLLTGTSFGVLGLGDVTGYISNVVRGVDFRIRIVLIVTCVNVLQNGRQECLMRMPLHVLALEDVSNGDDVRKLWGLNNTSGGTVKDRLERKIQDVMDVIVALREDLRKSDEVLDKQHREVMDFLRGLRGSTSQSDRDGPLSHDRDFTRKDRHWRGSPDEGQTQPLDLRRRVQDLKRRVLRLELQDESSRRKSLVAQIQQYWRRHLPRVYQSFSCIWRSNMWILLFIPRTTQRTRPVHGDRVPLPLWSTLRTSPGDPHSSPLRSIRAHRSPQFNLIVPHPSVTPPVHPVTVAPYPPQWGRIMPRDVVGKARKNWYVLKYIWSPEDLMTVRGSLPSRNRPCHEVDLVGFHDARPRGEAKYDKWNRPFGVSMVSTTHVPQQTKGGNCGAHTLRLMEYVLENRHSFD</sequence>
<evidence type="ECO:0000256" key="1">
    <source>
        <dbReference type="SAM" id="MobiDB-lite"/>
    </source>
</evidence>
<evidence type="ECO:0000313" key="2">
    <source>
        <dbReference type="EMBL" id="KAK3229223.1"/>
    </source>
</evidence>
<dbReference type="AlphaFoldDB" id="A0AAE0EI24"/>
<accession>A0AAE0EI24</accession>
<reference evidence="2" key="1">
    <citation type="journal article" date="2023" name="Plant J.">
        <title>Genome sequences and population genomics provide insights into the demographic history, inbreeding, and mutation load of two 'living fossil' tree species of Dipteronia.</title>
        <authorList>
            <person name="Feng Y."/>
            <person name="Comes H.P."/>
            <person name="Chen J."/>
            <person name="Zhu S."/>
            <person name="Lu R."/>
            <person name="Zhang X."/>
            <person name="Li P."/>
            <person name="Qiu J."/>
            <person name="Olsen K.M."/>
            <person name="Qiu Y."/>
        </authorList>
    </citation>
    <scope>NUCLEOTIDE SEQUENCE</scope>
    <source>
        <strain evidence="2">NBL</strain>
    </source>
</reference>
<protein>
    <submittedName>
        <fullName evidence="2">Uncharacterized protein</fullName>
    </submittedName>
</protein>
<name>A0AAE0EI24_9ROSI</name>
<proteinExistence type="predicted"/>
<feature type="compositionally biased region" description="Basic and acidic residues" evidence="1">
    <location>
        <begin position="143"/>
        <end position="166"/>
    </location>
</feature>
<dbReference type="Proteomes" id="UP001281410">
    <property type="component" value="Unassembled WGS sequence"/>
</dbReference>
<feature type="region of interest" description="Disordered" evidence="1">
    <location>
        <begin position="137"/>
        <end position="175"/>
    </location>
</feature>
<gene>
    <name evidence="2" type="ORF">Dsin_001104</name>
</gene>
<dbReference type="EMBL" id="JANJYJ010000001">
    <property type="protein sequence ID" value="KAK3229223.1"/>
    <property type="molecule type" value="Genomic_DNA"/>
</dbReference>